<protein>
    <submittedName>
        <fullName evidence="9">Precorrin-2 C(20)-methyltransferase</fullName>
        <ecNumber evidence="9">2.1.1.130</ecNumber>
    </submittedName>
</protein>
<evidence type="ECO:0000256" key="2">
    <source>
        <dbReference type="ARBA" id="ARBA00005879"/>
    </source>
</evidence>
<dbReference type="NCBIfam" id="TIGR01467">
    <property type="entry name" value="cobI_cbiL"/>
    <property type="match status" value="1"/>
</dbReference>
<accession>A0A7X1ZEF4</accession>
<proteinExistence type="inferred from homology"/>
<evidence type="ECO:0000256" key="1">
    <source>
        <dbReference type="ARBA" id="ARBA00004953"/>
    </source>
</evidence>
<dbReference type="OrthoDB" id="9804789at2"/>
<dbReference type="PANTHER" id="PTHR43467">
    <property type="entry name" value="COBALT-PRECORRIN-2 C(20)-METHYLTRANSFERASE"/>
    <property type="match status" value="1"/>
</dbReference>
<evidence type="ECO:0000313" key="10">
    <source>
        <dbReference type="Proteomes" id="UP000434582"/>
    </source>
</evidence>
<evidence type="ECO:0000256" key="3">
    <source>
        <dbReference type="ARBA" id="ARBA00022573"/>
    </source>
</evidence>
<dbReference type="Proteomes" id="UP000434582">
    <property type="component" value="Unassembled WGS sequence"/>
</dbReference>
<dbReference type="InterPro" id="IPR000878">
    <property type="entry name" value="4pyrrol_Mease"/>
</dbReference>
<keyword evidence="6" id="KW-0949">S-adenosyl-L-methionine</keyword>
<name>A0A7X1ZEF4_9PROT</name>
<dbReference type="Gene3D" id="3.40.1010.10">
    <property type="entry name" value="Cobalt-precorrin-4 Transmethylase, Domain 1"/>
    <property type="match status" value="1"/>
</dbReference>
<dbReference type="PIRSF" id="PIRSF036427">
    <property type="entry name" value="Precrrn-2_mtase"/>
    <property type="match status" value="1"/>
</dbReference>
<dbReference type="Pfam" id="PF00590">
    <property type="entry name" value="TP_methylase"/>
    <property type="match status" value="1"/>
</dbReference>
<evidence type="ECO:0000256" key="6">
    <source>
        <dbReference type="ARBA" id="ARBA00022691"/>
    </source>
</evidence>
<reference evidence="9 10" key="1">
    <citation type="submission" date="2019-10" db="EMBL/GenBank/DDBJ databases">
        <title>Draft whole-genome sequence of the purple nonsulfur photosynthetic bacterium Roseospira navarrensis DSM 15114.</title>
        <authorList>
            <person name="Kyndt J.A."/>
            <person name="Meyer T.E."/>
        </authorList>
    </citation>
    <scope>NUCLEOTIDE SEQUENCE [LARGE SCALE GENOMIC DNA]</scope>
    <source>
        <strain evidence="9 10">DSM 15114</strain>
    </source>
</reference>
<dbReference type="InterPro" id="IPR035996">
    <property type="entry name" value="4pyrrol_Methylase_sf"/>
</dbReference>
<keyword evidence="4 9" id="KW-0489">Methyltransferase</keyword>
<dbReference type="GO" id="GO:0030788">
    <property type="term" value="F:precorrin-2 C20-methyltransferase activity"/>
    <property type="evidence" value="ECO:0007669"/>
    <property type="project" value="UniProtKB-EC"/>
</dbReference>
<sequence length="246" mass="25390">MAVTPDAPAPGALHGVGVGPGDPELLTLRAVRVIDDAAVIAYPATSQGESMALGIVEAFLRDEQTQVPLPLMFSPAQTPDDPAYDRAAEVIAGHLDAGRDVAVICQGDPLFHGSFIYLLERLGGRYAVEITPGVSSVMACAAAVARPIAHGMETLAVVPATAPEERLARVLAETDAAVVMKVGRHLGKVARVLAAAGLADGAVCVTRVGHPDQVVRPLTEALARPDGVPYFTVVLARRDGTAEAAA</sequence>
<dbReference type="AlphaFoldDB" id="A0A7X1ZEF4"/>
<dbReference type="InterPro" id="IPR006364">
    <property type="entry name" value="CobI/CbiL/CobIJ_dom"/>
</dbReference>
<comment type="caution">
    <text evidence="9">The sequence shown here is derived from an EMBL/GenBank/DDBJ whole genome shotgun (WGS) entry which is preliminary data.</text>
</comment>
<dbReference type="EC" id="2.1.1.130" evidence="9"/>
<comment type="pathway">
    <text evidence="1">Cofactor biosynthesis; adenosylcobalamin biosynthesis.</text>
</comment>
<dbReference type="GO" id="GO:0009236">
    <property type="term" value="P:cobalamin biosynthetic process"/>
    <property type="evidence" value="ECO:0007669"/>
    <property type="project" value="UniProtKB-UniRule"/>
</dbReference>
<evidence type="ECO:0000256" key="5">
    <source>
        <dbReference type="ARBA" id="ARBA00022679"/>
    </source>
</evidence>
<evidence type="ECO:0000256" key="4">
    <source>
        <dbReference type="ARBA" id="ARBA00022603"/>
    </source>
</evidence>
<dbReference type="RefSeq" id="WP_153343608.1">
    <property type="nucleotide sequence ID" value="NZ_WIVE01000026.1"/>
</dbReference>
<dbReference type="CDD" id="cd11645">
    <property type="entry name" value="Precorrin_2_C20_MT"/>
    <property type="match status" value="1"/>
</dbReference>
<feature type="domain" description="Tetrapyrrole methylase" evidence="8">
    <location>
        <begin position="13"/>
        <end position="219"/>
    </location>
</feature>
<dbReference type="SUPFAM" id="SSF53790">
    <property type="entry name" value="Tetrapyrrole methylase"/>
    <property type="match status" value="1"/>
</dbReference>
<dbReference type="PANTHER" id="PTHR43467:SF2">
    <property type="entry name" value="COBALT-PRECORRIN-2 C(20)-METHYLTRANSFERASE"/>
    <property type="match status" value="1"/>
</dbReference>
<dbReference type="GO" id="GO:0032259">
    <property type="term" value="P:methylation"/>
    <property type="evidence" value="ECO:0007669"/>
    <property type="project" value="UniProtKB-KW"/>
</dbReference>
<dbReference type="EMBL" id="WIVE01000026">
    <property type="protein sequence ID" value="MQX36792.1"/>
    <property type="molecule type" value="Genomic_DNA"/>
</dbReference>
<keyword evidence="10" id="KW-1185">Reference proteome</keyword>
<dbReference type="InterPro" id="IPR014777">
    <property type="entry name" value="4pyrrole_Mease_sub1"/>
</dbReference>
<keyword evidence="5 9" id="KW-0808">Transferase</keyword>
<dbReference type="InterPro" id="IPR012382">
    <property type="entry name" value="CobI/CbiL"/>
</dbReference>
<keyword evidence="3" id="KW-0169">Cobalamin biosynthesis</keyword>
<organism evidence="9 10">
    <name type="scientific">Roseospira navarrensis</name>
    <dbReference type="NCBI Taxonomy" id="140058"/>
    <lineage>
        <taxon>Bacteria</taxon>
        <taxon>Pseudomonadati</taxon>
        <taxon>Pseudomonadota</taxon>
        <taxon>Alphaproteobacteria</taxon>
        <taxon>Rhodospirillales</taxon>
        <taxon>Rhodospirillaceae</taxon>
        <taxon>Roseospira</taxon>
    </lineage>
</organism>
<evidence type="ECO:0000259" key="8">
    <source>
        <dbReference type="Pfam" id="PF00590"/>
    </source>
</evidence>
<evidence type="ECO:0000256" key="7">
    <source>
        <dbReference type="PIRNR" id="PIRNR036427"/>
    </source>
</evidence>
<evidence type="ECO:0000313" key="9">
    <source>
        <dbReference type="EMBL" id="MQX36792.1"/>
    </source>
</evidence>
<comment type="similarity">
    <text evidence="2 7">Belongs to the precorrin methyltransferase family.</text>
</comment>
<dbReference type="InterPro" id="IPR014776">
    <property type="entry name" value="4pyrrole_Mease_sub2"/>
</dbReference>
<dbReference type="Gene3D" id="3.30.950.10">
    <property type="entry name" value="Methyltransferase, Cobalt-precorrin-4 Transmethylase, Domain 2"/>
    <property type="match status" value="1"/>
</dbReference>
<gene>
    <name evidence="9" type="primary">cobI</name>
    <name evidence="9" type="ORF">GHC57_09715</name>
</gene>
<dbReference type="UniPathway" id="UPA00148"/>